<sequence>MSVKRGQHHAPFPMRRWHMSRPTARRDHALVLGAGISGLLTARALTDSFGRVTILDRDCLPDDGRPEARKGIPQGHHVHALLPRGRAILDELFPGILDRLVADGAVTGQSARMRFLLGGVRLPRVSEPRSDLLCPRPFLETHLRAEVRRLPGVQIIDRCDVAGLLTDGTRITGVTARRFNGRTPSSEIDDAAGLDGGEAPEELFGADLVIDATGRASRTPRWLTELGHTAPDEERVVVNVAYTSGRFRLRPDALDEDLAILTGTAPGHPRGGALFSIEGGEHLVSLAGILGDTPPTDLDGFRAFATTLAFPDISRAIDGAELLGPLRTTRYPHNRRHRYDRLTDAPRGLLVTGDALCCFNPVYGQGMTVAALEALTLRDLLRHYPDPDP</sequence>
<dbReference type="Gene3D" id="3.50.50.60">
    <property type="entry name" value="FAD/NAD(P)-binding domain"/>
    <property type="match status" value="1"/>
</dbReference>
<feature type="non-terminal residue" evidence="1">
    <location>
        <position position="389"/>
    </location>
</feature>
<protein>
    <submittedName>
        <fullName evidence="1">Uncharacterized protein</fullName>
    </submittedName>
</protein>
<dbReference type="InterPro" id="IPR036188">
    <property type="entry name" value="FAD/NAD-bd_sf"/>
</dbReference>
<evidence type="ECO:0000313" key="2">
    <source>
        <dbReference type="Proteomes" id="UP000586918"/>
    </source>
</evidence>
<dbReference type="Proteomes" id="UP000586918">
    <property type="component" value="Unassembled WGS sequence"/>
</dbReference>
<gene>
    <name evidence="1" type="ORF">HF519_30090</name>
</gene>
<dbReference type="PANTHER" id="PTHR43422:SF3">
    <property type="entry name" value="THIAMINE THIAZOLE SYNTHASE"/>
    <property type="match status" value="1"/>
</dbReference>
<comment type="caution">
    <text evidence="1">The sequence shown here is derived from an EMBL/GenBank/DDBJ whole genome shotgun (WGS) entry which is preliminary data.</text>
</comment>
<proteinExistence type="predicted"/>
<dbReference type="PANTHER" id="PTHR43422">
    <property type="entry name" value="THIAMINE THIAZOLE SYNTHASE"/>
    <property type="match status" value="1"/>
</dbReference>
<dbReference type="SUPFAM" id="SSF51905">
    <property type="entry name" value="FAD/NAD(P)-binding domain"/>
    <property type="match status" value="1"/>
</dbReference>
<dbReference type="AlphaFoldDB" id="A0A848DU31"/>
<evidence type="ECO:0000313" key="1">
    <source>
        <dbReference type="EMBL" id="NMH95704.1"/>
    </source>
</evidence>
<dbReference type="EMBL" id="JAAXKZ010000266">
    <property type="protein sequence ID" value="NMH95704.1"/>
    <property type="molecule type" value="Genomic_DNA"/>
</dbReference>
<name>A0A848DU31_9PSEU</name>
<keyword evidence="2" id="KW-1185">Reference proteome</keyword>
<organism evidence="1 2">
    <name type="scientific">Pseudonocardia bannensis</name>
    <dbReference type="NCBI Taxonomy" id="630973"/>
    <lineage>
        <taxon>Bacteria</taxon>
        <taxon>Bacillati</taxon>
        <taxon>Actinomycetota</taxon>
        <taxon>Actinomycetes</taxon>
        <taxon>Pseudonocardiales</taxon>
        <taxon>Pseudonocardiaceae</taxon>
        <taxon>Pseudonocardia</taxon>
    </lineage>
</organism>
<reference evidence="1 2" key="1">
    <citation type="submission" date="2020-04" db="EMBL/GenBank/DDBJ databases">
        <authorList>
            <person name="Klaysubun C."/>
            <person name="Duangmal K."/>
            <person name="Lipun K."/>
        </authorList>
    </citation>
    <scope>NUCLEOTIDE SEQUENCE [LARGE SCALE GENOMIC DNA]</scope>
    <source>
        <strain evidence="1 2">DSM 45300</strain>
    </source>
</reference>
<dbReference type="RefSeq" id="WP_169416325.1">
    <property type="nucleotide sequence ID" value="NZ_JAAXKZ010000266.1"/>
</dbReference>
<accession>A0A848DU31</accession>